<dbReference type="RefSeq" id="WP_115552166.1">
    <property type="nucleotide sequence ID" value="NZ_CAONBV010000020.1"/>
</dbReference>
<dbReference type="EMBL" id="NXLS01000010">
    <property type="protein sequence ID" value="RDU61931.1"/>
    <property type="molecule type" value="Genomic_DNA"/>
</dbReference>
<dbReference type="Pfam" id="PF13525">
    <property type="entry name" value="YfiO"/>
    <property type="match status" value="1"/>
</dbReference>
<organism evidence="6 7">
    <name type="scientific">Helicobacter ganmani</name>
    <dbReference type="NCBI Taxonomy" id="60246"/>
    <lineage>
        <taxon>Bacteria</taxon>
        <taxon>Pseudomonadati</taxon>
        <taxon>Campylobacterota</taxon>
        <taxon>Epsilonproteobacteria</taxon>
        <taxon>Campylobacterales</taxon>
        <taxon>Helicobacteraceae</taxon>
        <taxon>Helicobacter</taxon>
    </lineage>
</organism>
<gene>
    <name evidence="6" type="ORF">CQA43_08480</name>
</gene>
<keyword evidence="2" id="KW-0472">Membrane</keyword>
<evidence type="ECO:0000256" key="3">
    <source>
        <dbReference type="ARBA" id="ARBA00023237"/>
    </source>
</evidence>
<dbReference type="NCBIfam" id="TIGR03302">
    <property type="entry name" value="OM_YfiO"/>
    <property type="match status" value="1"/>
</dbReference>
<evidence type="ECO:0000256" key="1">
    <source>
        <dbReference type="ARBA" id="ARBA00022729"/>
    </source>
</evidence>
<keyword evidence="1 4" id="KW-0732">Signal</keyword>
<dbReference type="AlphaFoldDB" id="A0A3D8IBJ9"/>
<protein>
    <submittedName>
        <fullName evidence="6">Outer membrane protein assembly factor BamD</fullName>
    </submittedName>
</protein>
<sequence length="222" mass="26524">MLRWIKFSFYGFCILVFLGACSSKTNSGLALDEVNKPADYWYQNMLKEIRNDDLEKADSYFVSLQSEHLNSPLLGEAMLILGRAHMQKEEYLLAGFYFDEFTKRFGNAENIDFVQYLKLQANYFAFGKQFRDQKLLMQSINEAKAFDKKYPYSRYRPMVDTMLLKLELANLSLNKEIIKLYERRGKENAAEFYQQKINENAWIKEVYYKEAHSPWYQRIFEW</sequence>
<proteinExistence type="predicted"/>
<name>A0A3D8IBJ9_9HELI</name>
<dbReference type="InterPro" id="IPR017689">
    <property type="entry name" value="BamD"/>
</dbReference>
<feature type="signal peptide" evidence="4">
    <location>
        <begin position="1"/>
        <end position="22"/>
    </location>
</feature>
<dbReference type="InterPro" id="IPR011990">
    <property type="entry name" value="TPR-like_helical_dom_sf"/>
</dbReference>
<evidence type="ECO:0000313" key="6">
    <source>
        <dbReference type="EMBL" id="RDU61931.1"/>
    </source>
</evidence>
<dbReference type="GeneID" id="82536314"/>
<dbReference type="Gene3D" id="1.25.40.10">
    <property type="entry name" value="Tetratricopeptide repeat domain"/>
    <property type="match status" value="1"/>
</dbReference>
<evidence type="ECO:0000259" key="5">
    <source>
        <dbReference type="Pfam" id="PF13525"/>
    </source>
</evidence>
<evidence type="ECO:0000313" key="7">
    <source>
        <dbReference type="Proteomes" id="UP000256650"/>
    </source>
</evidence>
<dbReference type="PROSITE" id="PS51257">
    <property type="entry name" value="PROKAR_LIPOPROTEIN"/>
    <property type="match status" value="1"/>
</dbReference>
<dbReference type="InterPro" id="IPR039565">
    <property type="entry name" value="BamD-like"/>
</dbReference>
<evidence type="ECO:0000256" key="2">
    <source>
        <dbReference type="ARBA" id="ARBA00023136"/>
    </source>
</evidence>
<keyword evidence="7" id="KW-1185">Reference proteome</keyword>
<feature type="chain" id="PRO_5017535539" evidence="4">
    <location>
        <begin position="23"/>
        <end position="222"/>
    </location>
</feature>
<feature type="domain" description="Outer membrane lipoprotein BamD-like" evidence="5">
    <location>
        <begin position="37"/>
        <end position="190"/>
    </location>
</feature>
<evidence type="ECO:0000256" key="4">
    <source>
        <dbReference type="SAM" id="SignalP"/>
    </source>
</evidence>
<accession>A0A3D8IBJ9</accession>
<comment type="caution">
    <text evidence="6">The sequence shown here is derived from an EMBL/GenBank/DDBJ whole genome shotgun (WGS) entry which is preliminary data.</text>
</comment>
<dbReference type="OrthoDB" id="5342947at2"/>
<keyword evidence="3" id="KW-0998">Cell outer membrane</keyword>
<dbReference type="Proteomes" id="UP000256650">
    <property type="component" value="Unassembled WGS sequence"/>
</dbReference>
<reference evidence="6 7" key="1">
    <citation type="submission" date="2018-04" db="EMBL/GenBank/DDBJ databases">
        <title>Novel Campyloabacter and Helicobacter Species and Strains.</title>
        <authorList>
            <person name="Mannion A.J."/>
            <person name="Shen Z."/>
            <person name="Fox J.G."/>
        </authorList>
    </citation>
    <scope>NUCLEOTIDE SEQUENCE [LARGE SCALE GENOMIC DNA]</scope>
    <source>
        <strain evidence="6 7">MIT 99-5101</strain>
    </source>
</reference>